<evidence type="ECO:0000313" key="1">
    <source>
        <dbReference type="EMBL" id="KAK4356558.1"/>
    </source>
</evidence>
<sequence>MSNVQCKTNSLIAFRQLLIPTTLDTQWYSKLTKLLGNFSHSKAIELSCNFDKFIYIDATDENDKACCASTLEMLEA</sequence>
<dbReference type="Proteomes" id="UP001291623">
    <property type="component" value="Unassembled WGS sequence"/>
</dbReference>
<comment type="caution">
    <text evidence="1">The sequence shown here is derived from an EMBL/GenBank/DDBJ whole genome shotgun (WGS) entry which is preliminary data.</text>
</comment>
<gene>
    <name evidence="1" type="ORF">RND71_025529</name>
</gene>
<dbReference type="EMBL" id="JAVYJV010000013">
    <property type="protein sequence ID" value="KAK4356558.1"/>
    <property type="molecule type" value="Genomic_DNA"/>
</dbReference>
<evidence type="ECO:0000313" key="2">
    <source>
        <dbReference type="Proteomes" id="UP001291623"/>
    </source>
</evidence>
<organism evidence="1 2">
    <name type="scientific">Anisodus tanguticus</name>
    <dbReference type="NCBI Taxonomy" id="243964"/>
    <lineage>
        <taxon>Eukaryota</taxon>
        <taxon>Viridiplantae</taxon>
        <taxon>Streptophyta</taxon>
        <taxon>Embryophyta</taxon>
        <taxon>Tracheophyta</taxon>
        <taxon>Spermatophyta</taxon>
        <taxon>Magnoliopsida</taxon>
        <taxon>eudicotyledons</taxon>
        <taxon>Gunneridae</taxon>
        <taxon>Pentapetalae</taxon>
        <taxon>asterids</taxon>
        <taxon>lamiids</taxon>
        <taxon>Solanales</taxon>
        <taxon>Solanaceae</taxon>
        <taxon>Solanoideae</taxon>
        <taxon>Hyoscyameae</taxon>
        <taxon>Anisodus</taxon>
    </lineage>
</organism>
<reference evidence="1" key="1">
    <citation type="submission" date="2023-12" db="EMBL/GenBank/DDBJ databases">
        <title>Genome assembly of Anisodus tanguticus.</title>
        <authorList>
            <person name="Wang Y.-J."/>
        </authorList>
    </citation>
    <scope>NUCLEOTIDE SEQUENCE</scope>
    <source>
        <strain evidence="1">KB-2021</strain>
        <tissue evidence="1">Leaf</tissue>
    </source>
</reference>
<accession>A0AAE1V4X6</accession>
<name>A0AAE1V4X6_9SOLA</name>
<protein>
    <submittedName>
        <fullName evidence="1">Uncharacterized protein</fullName>
    </submittedName>
</protein>
<dbReference type="AlphaFoldDB" id="A0AAE1V4X6"/>
<proteinExistence type="predicted"/>
<keyword evidence="2" id="KW-1185">Reference proteome</keyword>